<dbReference type="EC" id="3.1.-.-" evidence="6"/>
<proteinExistence type="inferred from homology"/>
<evidence type="ECO:0000256" key="1">
    <source>
        <dbReference type="ARBA" id="ARBA00022722"/>
    </source>
</evidence>
<keyword evidence="9" id="KW-1185">Reference proteome</keyword>
<dbReference type="EMBL" id="JBHRVU010000004">
    <property type="protein sequence ID" value="MFC3440126.1"/>
    <property type="molecule type" value="Genomic_DNA"/>
</dbReference>
<sequence>MKTPDPARSRTMRAVKSVNTKPEMLVRRLAHSLGYRFRLHRKDLPGSPDLVFSGRRCVIFVHGCFWHGHDCRRGARQPKDNADYWRAKVARNVARDARVLGELEEAGWRSIVLWECELRDRNQLEARIRNFLDGPGGALHRSPSGSPEPSDKGV</sequence>
<evidence type="ECO:0000256" key="4">
    <source>
        <dbReference type="ARBA" id="ARBA00022801"/>
    </source>
</evidence>
<keyword evidence="5 6" id="KW-0234">DNA repair</keyword>
<dbReference type="InterPro" id="IPR004603">
    <property type="entry name" value="DNA_mismatch_endonuc_vsr"/>
</dbReference>
<name>A0ABV7NDC1_9SPHN</name>
<comment type="function">
    <text evidence="6">May nick specific sequences that contain T:G mispairs resulting from m5C-deamination.</text>
</comment>
<evidence type="ECO:0000256" key="2">
    <source>
        <dbReference type="ARBA" id="ARBA00022759"/>
    </source>
</evidence>
<dbReference type="NCBIfam" id="TIGR00632">
    <property type="entry name" value="vsr"/>
    <property type="match status" value="1"/>
</dbReference>
<dbReference type="Gene3D" id="3.40.960.10">
    <property type="entry name" value="VSR Endonuclease"/>
    <property type="match status" value="1"/>
</dbReference>
<keyword evidence="4 6" id="KW-0378">Hydrolase</keyword>
<dbReference type="RefSeq" id="WP_380792897.1">
    <property type="nucleotide sequence ID" value="NZ_JBHRVU010000004.1"/>
</dbReference>
<comment type="caution">
    <text evidence="8">The sequence shown here is derived from an EMBL/GenBank/DDBJ whole genome shotgun (WGS) entry which is preliminary data.</text>
</comment>
<protein>
    <recommendedName>
        <fullName evidence="6">Very short patch repair endonuclease</fullName>
        <ecNumber evidence="6">3.1.-.-</ecNumber>
    </recommendedName>
</protein>
<dbReference type="PIRSF" id="PIRSF018267">
    <property type="entry name" value="VSR_endonuc"/>
    <property type="match status" value="1"/>
</dbReference>
<gene>
    <name evidence="8" type="ORF">ACFOKF_02760</name>
</gene>
<keyword evidence="3 6" id="KW-0227">DNA damage</keyword>
<evidence type="ECO:0000256" key="3">
    <source>
        <dbReference type="ARBA" id="ARBA00022763"/>
    </source>
</evidence>
<organism evidence="8 9">
    <name type="scientific">Sphingobium rhizovicinum</name>
    <dbReference type="NCBI Taxonomy" id="432308"/>
    <lineage>
        <taxon>Bacteria</taxon>
        <taxon>Pseudomonadati</taxon>
        <taxon>Pseudomonadota</taxon>
        <taxon>Alphaproteobacteria</taxon>
        <taxon>Sphingomonadales</taxon>
        <taxon>Sphingomonadaceae</taxon>
        <taxon>Sphingobium</taxon>
    </lineage>
</organism>
<reference evidence="9" key="1">
    <citation type="journal article" date="2019" name="Int. J. Syst. Evol. Microbiol.">
        <title>The Global Catalogue of Microorganisms (GCM) 10K type strain sequencing project: providing services to taxonomists for standard genome sequencing and annotation.</title>
        <authorList>
            <consortium name="The Broad Institute Genomics Platform"/>
            <consortium name="The Broad Institute Genome Sequencing Center for Infectious Disease"/>
            <person name="Wu L."/>
            <person name="Ma J."/>
        </authorList>
    </citation>
    <scope>NUCLEOTIDE SEQUENCE [LARGE SCALE GENOMIC DNA]</scope>
    <source>
        <strain evidence="9">CCM 7491</strain>
    </source>
</reference>
<evidence type="ECO:0000256" key="7">
    <source>
        <dbReference type="SAM" id="MobiDB-lite"/>
    </source>
</evidence>
<accession>A0ABV7NDC1</accession>
<comment type="similarity">
    <text evidence="6">Belongs to the vsr family.</text>
</comment>
<evidence type="ECO:0000313" key="9">
    <source>
        <dbReference type="Proteomes" id="UP001595681"/>
    </source>
</evidence>
<evidence type="ECO:0000313" key="8">
    <source>
        <dbReference type="EMBL" id="MFC3440126.1"/>
    </source>
</evidence>
<dbReference type="Pfam" id="PF03852">
    <property type="entry name" value="Vsr"/>
    <property type="match status" value="1"/>
</dbReference>
<dbReference type="SUPFAM" id="SSF52980">
    <property type="entry name" value="Restriction endonuclease-like"/>
    <property type="match status" value="1"/>
</dbReference>
<dbReference type="InterPro" id="IPR011335">
    <property type="entry name" value="Restrct_endonuc-II-like"/>
</dbReference>
<keyword evidence="1 6" id="KW-0540">Nuclease</keyword>
<keyword evidence="2 6" id="KW-0255">Endonuclease</keyword>
<dbReference type="GO" id="GO:0004519">
    <property type="term" value="F:endonuclease activity"/>
    <property type="evidence" value="ECO:0007669"/>
    <property type="project" value="UniProtKB-KW"/>
</dbReference>
<dbReference type="CDD" id="cd00221">
    <property type="entry name" value="Vsr"/>
    <property type="match status" value="1"/>
</dbReference>
<feature type="region of interest" description="Disordered" evidence="7">
    <location>
        <begin position="135"/>
        <end position="154"/>
    </location>
</feature>
<dbReference type="Proteomes" id="UP001595681">
    <property type="component" value="Unassembled WGS sequence"/>
</dbReference>
<evidence type="ECO:0000256" key="5">
    <source>
        <dbReference type="ARBA" id="ARBA00023204"/>
    </source>
</evidence>
<evidence type="ECO:0000256" key="6">
    <source>
        <dbReference type="PIRNR" id="PIRNR018267"/>
    </source>
</evidence>